<sequence>MIDFEDSGQSIRSRLRTLGLTESEEPRFLYVNPSTAPTEDQKDSLAVVLPTVDIALIDATSEALAAYGLSSNSDVDVAKFYAELPKWMSRQGPAVVLIDHVPKAADNRSGQTGSQHKRAGVDGCSLYVERVVPFAKGQGRSLVWVNKDKHAGVRNTASADGVWAELINDTAGFQLIDPTALPTHEEQMAARAERNKVKAMDLIKLRGPFGSMNKARIVMRGDGVRGSDSALNEILGALIAEGCITNKIEFVKDYLPLEI</sequence>
<dbReference type="AlphaFoldDB" id="A0A6J7HR46"/>
<accession>A0A6J7HR46</accession>
<dbReference type="EMBL" id="CAFBMW010000004">
    <property type="protein sequence ID" value="CAB4922514.1"/>
    <property type="molecule type" value="Genomic_DNA"/>
</dbReference>
<reference evidence="1" key="1">
    <citation type="submission" date="2020-05" db="EMBL/GenBank/DDBJ databases">
        <authorList>
            <person name="Chiriac C."/>
            <person name="Salcher M."/>
            <person name="Ghai R."/>
            <person name="Kavagutti S V."/>
        </authorList>
    </citation>
    <scope>NUCLEOTIDE SEQUENCE</scope>
</reference>
<evidence type="ECO:0000313" key="1">
    <source>
        <dbReference type="EMBL" id="CAB4922514.1"/>
    </source>
</evidence>
<dbReference type="Gene3D" id="3.40.50.300">
    <property type="entry name" value="P-loop containing nucleotide triphosphate hydrolases"/>
    <property type="match status" value="1"/>
</dbReference>
<dbReference type="InterPro" id="IPR027417">
    <property type="entry name" value="P-loop_NTPase"/>
</dbReference>
<gene>
    <name evidence="1" type="ORF">UFOPK3662_00708</name>
</gene>
<organism evidence="1">
    <name type="scientific">freshwater metagenome</name>
    <dbReference type="NCBI Taxonomy" id="449393"/>
    <lineage>
        <taxon>unclassified sequences</taxon>
        <taxon>metagenomes</taxon>
        <taxon>ecological metagenomes</taxon>
    </lineage>
</organism>
<protein>
    <submittedName>
        <fullName evidence="1">Unannotated protein</fullName>
    </submittedName>
</protein>
<name>A0A6J7HR46_9ZZZZ</name>
<proteinExistence type="predicted"/>